<keyword evidence="3 5" id="KW-0732">Signal</keyword>
<evidence type="ECO:0000256" key="1">
    <source>
        <dbReference type="ARBA" id="ARBA00005695"/>
    </source>
</evidence>
<dbReference type="InterPro" id="IPR000914">
    <property type="entry name" value="SBP_5_dom"/>
</dbReference>
<comment type="similarity">
    <text evidence="1">Belongs to the bacterial solute-binding protein 5 family.</text>
</comment>
<protein>
    <submittedName>
        <fullName evidence="7">Peptide/nickel transport system substrate-binding protein</fullName>
    </submittedName>
</protein>
<feature type="region of interest" description="Disordered" evidence="4">
    <location>
        <begin position="21"/>
        <end position="43"/>
    </location>
</feature>
<evidence type="ECO:0000313" key="7">
    <source>
        <dbReference type="EMBL" id="SMO70181.1"/>
    </source>
</evidence>
<evidence type="ECO:0000256" key="2">
    <source>
        <dbReference type="ARBA" id="ARBA00022448"/>
    </source>
</evidence>
<evidence type="ECO:0000256" key="5">
    <source>
        <dbReference type="SAM" id="SignalP"/>
    </source>
</evidence>
<keyword evidence="8" id="KW-1185">Reference proteome</keyword>
<dbReference type="PANTHER" id="PTHR30290:SF9">
    <property type="entry name" value="OLIGOPEPTIDE-BINDING PROTEIN APPA"/>
    <property type="match status" value="1"/>
</dbReference>
<dbReference type="CDD" id="cd00995">
    <property type="entry name" value="PBP2_NikA_DppA_OppA_like"/>
    <property type="match status" value="1"/>
</dbReference>
<dbReference type="InterPro" id="IPR030678">
    <property type="entry name" value="Peptide/Ni-bd"/>
</dbReference>
<gene>
    <name evidence="7" type="ORF">SAMN06265174_10446</name>
</gene>
<evidence type="ECO:0000256" key="4">
    <source>
        <dbReference type="SAM" id="MobiDB-lite"/>
    </source>
</evidence>
<dbReference type="PIRSF" id="PIRSF002741">
    <property type="entry name" value="MppA"/>
    <property type="match status" value="1"/>
</dbReference>
<reference evidence="7 8" key="1">
    <citation type="submission" date="2017-05" db="EMBL/GenBank/DDBJ databases">
        <authorList>
            <person name="Varghese N."/>
            <person name="Submissions S."/>
        </authorList>
    </citation>
    <scope>NUCLEOTIDE SEQUENCE [LARGE SCALE GENOMIC DNA]</scope>
    <source>
        <strain evidence="7 8">DSM 45139</strain>
    </source>
</reference>
<dbReference type="EMBL" id="FXTG01000004">
    <property type="protein sequence ID" value="SMO70181.1"/>
    <property type="molecule type" value="Genomic_DNA"/>
</dbReference>
<comment type="caution">
    <text evidence="7">The sequence shown here is derived from an EMBL/GenBank/DDBJ whole genome shotgun (WGS) entry which is preliminary data.</text>
</comment>
<dbReference type="PANTHER" id="PTHR30290">
    <property type="entry name" value="PERIPLASMIC BINDING COMPONENT OF ABC TRANSPORTER"/>
    <property type="match status" value="1"/>
</dbReference>
<dbReference type="Gene3D" id="3.40.190.10">
    <property type="entry name" value="Periplasmic binding protein-like II"/>
    <property type="match status" value="1"/>
</dbReference>
<proteinExistence type="inferred from homology"/>
<dbReference type="PROSITE" id="PS51257">
    <property type="entry name" value="PROKAR_LIPOPROTEIN"/>
    <property type="match status" value="1"/>
</dbReference>
<sequence>MKLAVTTLAALALTLTACGGGGETSTTASDRAEAQAPADAGRCTEDNVGGTITMGEFVMLPSFAPGQGNYGVRGAAESAAVYDRLMRWDPEAQEFVPKLAESLEPNDDNTVWTLTLRDDVRFSNGDPLTADDVAFTIGLHQDPATRSVVMTDAMQVKSAEVLDPRTVEFKLNESWAGFPIVLAGAAGEVIPQKAYEASTPEEWARNPIGAGAFVLDNYIPNQEVVLSPNPDYYGGPVCPSLRFINIPGSQGTFDAFQTGEVQVAFLRNAKFVSMAKDADVAGFEEVTSSGSVINMNTGKGGYDGIMTDERARQAVAYAIDRDLYNQRVTDGKGQPTSSLLAESSRFYDGQQGLDYDVEKARAMVDELKAETGWDGSLTLLIGDSPEVIESGVVVKAMLDSVGFDVTIQNAPIAQVTARQFTGDYEIVMGGLATSDADPVAAFASGMTPGGATNLTGVDDPELTEAITALKAADDLEAQQAAFTDLQEVYNRVMPFTVIANAEMFVAIAESVKGVEPTLSSTMLFDGAYLEK</sequence>
<dbReference type="RefSeq" id="WP_154830019.1">
    <property type="nucleotide sequence ID" value="NZ_BAAAQH010000012.1"/>
</dbReference>
<dbReference type="Pfam" id="PF00496">
    <property type="entry name" value="SBP_bac_5"/>
    <property type="match status" value="1"/>
</dbReference>
<accession>A0ABY1N0Y8</accession>
<evidence type="ECO:0000256" key="3">
    <source>
        <dbReference type="ARBA" id="ARBA00022729"/>
    </source>
</evidence>
<dbReference type="InterPro" id="IPR039424">
    <property type="entry name" value="SBP_5"/>
</dbReference>
<dbReference type="Proteomes" id="UP000315460">
    <property type="component" value="Unassembled WGS sequence"/>
</dbReference>
<evidence type="ECO:0000259" key="6">
    <source>
        <dbReference type="Pfam" id="PF00496"/>
    </source>
</evidence>
<feature type="chain" id="PRO_5047035687" evidence="5">
    <location>
        <begin position="20"/>
        <end position="531"/>
    </location>
</feature>
<evidence type="ECO:0000313" key="8">
    <source>
        <dbReference type="Proteomes" id="UP000315460"/>
    </source>
</evidence>
<name>A0ABY1N0Y8_9ACTN</name>
<organism evidence="7 8">
    <name type="scientific">Dietzia kunjamensis subsp. schimae</name>
    <dbReference type="NCBI Taxonomy" id="498198"/>
    <lineage>
        <taxon>Bacteria</taxon>
        <taxon>Bacillati</taxon>
        <taxon>Actinomycetota</taxon>
        <taxon>Actinomycetes</taxon>
        <taxon>Mycobacteriales</taxon>
        <taxon>Dietziaceae</taxon>
        <taxon>Dietzia</taxon>
    </lineage>
</organism>
<dbReference type="SUPFAM" id="SSF53850">
    <property type="entry name" value="Periplasmic binding protein-like II"/>
    <property type="match status" value="1"/>
</dbReference>
<dbReference type="Gene3D" id="3.10.105.10">
    <property type="entry name" value="Dipeptide-binding Protein, Domain 3"/>
    <property type="match status" value="1"/>
</dbReference>
<keyword evidence="2" id="KW-0813">Transport</keyword>
<feature type="domain" description="Solute-binding protein family 5" evidence="6">
    <location>
        <begin position="94"/>
        <end position="450"/>
    </location>
</feature>
<feature type="signal peptide" evidence="5">
    <location>
        <begin position="1"/>
        <end position="19"/>
    </location>
</feature>